<evidence type="ECO:0000313" key="3">
    <source>
        <dbReference type="Proteomes" id="UP000288805"/>
    </source>
</evidence>
<reference evidence="2 3" key="1">
    <citation type="journal article" date="2018" name="PLoS Genet.">
        <title>Population sequencing reveals clonal diversity and ancestral inbreeding in the grapevine cultivar Chardonnay.</title>
        <authorList>
            <person name="Roach M.J."/>
            <person name="Johnson D.L."/>
            <person name="Bohlmann J."/>
            <person name="van Vuuren H.J."/>
            <person name="Jones S.J."/>
            <person name="Pretorius I.S."/>
            <person name="Schmidt S.A."/>
            <person name="Borneman A.R."/>
        </authorList>
    </citation>
    <scope>NUCLEOTIDE SEQUENCE [LARGE SCALE GENOMIC DNA]</scope>
    <source>
        <strain evidence="3">cv. Chardonnay</strain>
        <tissue evidence="2">Leaf</tissue>
    </source>
</reference>
<dbReference type="InterPro" id="IPR036388">
    <property type="entry name" value="WH-like_DNA-bd_sf"/>
</dbReference>
<organism evidence="2 3">
    <name type="scientific">Vitis vinifera</name>
    <name type="common">Grape</name>
    <dbReference type="NCBI Taxonomy" id="29760"/>
    <lineage>
        <taxon>Eukaryota</taxon>
        <taxon>Viridiplantae</taxon>
        <taxon>Streptophyta</taxon>
        <taxon>Embryophyta</taxon>
        <taxon>Tracheophyta</taxon>
        <taxon>Spermatophyta</taxon>
        <taxon>Magnoliopsida</taxon>
        <taxon>eudicotyledons</taxon>
        <taxon>Gunneridae</taxon>
        <taxon>Pentapetalae</taxon>
        <taxon>rosids</taxon>
        <taxon>Vitales</taxon>
        <taxon>Vitaceae</taxon>
        <taxon>Viteae</taxon>
        <taxon>Vitis</taxon>
    </lineage>
</organism>
<proteinExistence type="inferred from homology"/>
<keyword evidence="1" id="KW-0963">Cytoplasm</keyword>
<comment type="function">
    <text evidence="1">Component of the ESCRT-II complex (endosomal sorting complex required for transport II), which is required for multivesicular body (MVB) formation and sorting of endosomal cargo proteins into MVBs.</text>
</comment>
<evidence type="ECO:0000313" key="2">
    <source>
        <dbReference type="EMBL" id="RVW89123.1"/>
    </source>
</evidence>
<comment type="subunit">
    <text evidence="1">Component of the endosomal sorting complex required for transport II (ESCRT-II).</text>
</comment>
<dbReference type="GO" id="GO:0043328">
    <property type="term" value="P:protein transport to vacuole involved in ubiquitin-dependent protein catabolic process via the multivesicular body sorting pathway"/>
    <property type="evidence" value="ECO:0007669"/>
    <property type="project" value="UniProtKB-UniRule"/>
</dbReference>
<dbReference type="AlphaFoldDB" id="A0A438HXC9"/>
<dbReference type="InterPro" id="IPR040608">
    <property type="entry name" value="Snf8/Vps36"/>
</dbReference>
<name>A0A438HXC9_VITVI</name>
<dbReference type="GO" id="GO:0031902">
    <property type="term" value="C:late endosome membrane"/>
    <property type="evidence" value="ECO:0007669"/>
    <property type="project" value="UniProtKB-UniRule"/>
</dbReference>
<comment type="similarity">
    <text evidence="1">Belongs to the VPS36 family.</text>
</comment>
<dbReference type="InterPro" id="IPR036390">
    <property type="entry name" value="WH_DNA-bd_sf"/>
</dbReference>
<dbReference type="EMBL" id="QGNW01000167">
    <property type="protein sequence ID" value="RVW89123.1"/>
    <property type="molecule type" value="Genomic_DNA"/>
</dbReference>
<keyword evidence="1" id="KW-0813">Transport</keyword>
<keyword evidence="1" id="KW-0967">Endosome</keyword>
<evidence type="ECO:0000256" key="1">
    <source>
        <dbReference type="RuleBase" id="RU367095"/>
    </source>
</evidence>
<dbReference type="PANTHER" id="PTHR13128">
    <property type="entry name" value="VACUOLAR PROTEIN-SORTING-ASSOCIATED PROTEIN 36"/>
    <property type="match status" value="1"/>
</dbReference>
<dbReference type="SUPFAM" id="SSF46785">
    <property type="entry name" value="Winged helix' DNA-binding domain"/>
    <property type="match status" value="1"/>
</dbReference>
<dbReference type="GO" id="GO:0032266">
    <property type="term" value="F:phosphatidylinositol-3-phosphate binding"/>
    <property type="evidence" value="ECO:0007669"/>
    <property type="project" value="UniProtKB-UniRule"/>
</dbReference>
<dbReference type="Pfam" id="PF04157">
    <property type="entry name" value="EAP30"/>
    <property type="match status" value="1"/>
</dbReference>
<dbReference type="Proteomes" id="UP000288805">
    <property type="component" value="Unassembled WGS sequence"/>
</dbReference>
<gene>
    <name evidence="2" type="ORF">CK203_040204</name>
</gene>
<protein>
    <recommendedName>
        <fullName evidence="1">Vacuolar protein-sorting-associated protein 36</fullName>
    </recommendedName>
    <alternativeName>
        <fullName evidence="1">ESCRT-II complex subunit VPS36</fullName>
    </alternativeName>
</protein>
<accession>A0A438HXC9</accession>
<dbReference type="GO" id="GO:0043130">
    <property type="term" value="F:ubiquitin binding"/>
    <property type="evidence" value="ECO:0007669"/>
    <property type="project" value="UniProtKB-UniRule"/>
</dbReference>
<comment type="subcellular location">
    <subcellularLocation>
        <location evidence="1">Cytoplasm</location>
    </subcellularLocation>
    <subcellularLocation>
        <location evidence="1">Endosome</location>
    </subcellularLocation>
</comment>
<dbReference type="GO" id="GO:0000814">
    <property type="term" value="C:ESCRT II complex"/>
    <property type="evidence" value="ECO:0007669"/>
    <property type="project" value="UniProtKB-UniRule"/>
</dbReference>
<dbReference type="PANTHER" id="PTHR13128:SF12">
    <property type="entry name" value="VACUOLAR PROTEIN-SORTING-ASSOCIATED PROTEIN 36"/>
    <property type="match status" value="1"/>
</dbReference>
<keyword evidence="1" id="KW-0653">Protein transport</keyword>
<comment type="caution">
    <text evidence="2">The sequence shown here is derived from an EMBL/GenBank/DDBJ whole genome shotgun (WGS) entry which is preliminary data.</text>
</comment>
<dbReference type="Gene3D" id="1.10.10.10">
    <property type="entry name" value="Winged helix-like DNA-binding domain superfamily/Winged helix DNA-binding domain"/>
    <property type="match status" value="1"/>
</dbReference>
<sequence length="140" mass="16350">MSCPVWLADFVKIPLEKAGGMINLIDIYCLFNRARGTGFVIFFRSYIEFEIMMQMWKLMVVITHVQRNLIVRVMGSCLDVSRNFSYCFLFDSPVMLRKFDSGVMVIQNKSHTDEEVILFISILFHADQIMVWSPFIISVF</sequence>
<dbReference type="InterPro" id="IPR037855">
    <property type="entry name" value="Vps36"/>
</dbReference>